<dbReference type="RefSeq" id="WP_003355683.1">
    <property type="nucleotide sequence ID" value="NZ_JH414764.1"/>
</dbReference>
<evidence type="ECO:0000313" key="3">
    <source>
        <dbReference type="Proteomes" id="UP000011747"/>
    </source>
</evidence>
<keyword evidence="1" id="KW-0472">Membrane</keyword>
<dbReference type="Pfam" id="PF12732">
    <property type="entry name" value="YtxH"/>
    <property type="match status" value="1"/>
</dbReference>
<keyword evidence="1" id="KW-1133">Transmembrane helix</keyword>
<evidence type="ECO:0000313" key="2">
    <source>
        <dbReference type="EMBL" id="EHL72684.1"/>
    </source>
</evidence>
<feature type="transmembrane region" description="Helical" evidence="1">
    <location>
        <begin position="12"/>
        <end position="31"/>
    </location>
</feature>
<dbReference type="PATRIC" id="fig|665952.3.peg.3514"/>
<dbReference type="HOGENOM" id="CLU_105320_0_2_9"/>
<evidence type="ECO:0008006" key="4">
    <source>
        <dbReference type="Google" id="ProtNLM"/>
    </source>
</evidence>
<dbReference type="InterPro" id="IPR052928">
    <property type="entry name" value="Desiccation-related_membrane"/>
</dbReference>
<comment type="caution">
    <text evidence="2">The sequence shown here is derived from an EMBL/GenBank/DDBJ whole genome shotgun (WGS) entry which is preliminary data.</text>
</comment>
<dbReference type="InterPro" id="IPR024623">
    <property type="entry name" value="YtxH"/>
</dbReference>
<gene>
    <name evidence="2" type="ORF">HMPREF1015_00575</name>
</gene>
<protein>
    <recommendedName>
        <fullName evidence="4">General stress protein</fullName>
    </recommendedName>
</protein>
<organism evidence="2 3">
    <name type="scientific">Bacillus smithii 7_3_47FAA</name>
    <dbReference type="NCBI Taxonomy" id="665952"/>
    <lineage>
        <taxon>Bacteria</taxon>
        <taxon>Bacillati</taxon>
        <taxon>Bacillota</taxon>
        <taxon>Bacilli</taxon>
        <taxon>Bacillales</taxon>
        <taxon>Bacillaceae</taxon>
        <taxon>Bacillus</taxon>
    </lineage>
</organism>
<keyword evidence="1" id="KW-0812">Transmembrane</keyword>
<dbReference type="PANTHER" id="PTHR35792">
    <property type="entry name" value="GENERAL STRESS PROTEIN"/>
    <property type="match status" value="1"/>
</dbReference>
<name>G9QQK8_9BACI</name>
<dbReference type="AlphaFoldDB" id="G9QQK8"/>
<evidence type="ECO:0000256" key="1">
    <source>
        <dbReference type="SAM" id="Phobius"/>
    </source>
</evidence>
<accession>G9QQK8</accession>
<sequence>MENKEKRNSCGFLAGAFVGGVIGAAAALILAPKSGRELRRNLTGQADVFKEKASSWVELAKEKGIQWTCSAKEKSSELASATKDKAEHLSKTVQSKSGEMAGKIQTITLNAKEKTIQMADKVSQRFQSQNGQTLDEVSKKLEETKQAFEKTEKSVNKND</sequence>
<proteinExistence type="predicted"/>
<dbReference type="EMBL" id="ACWF01000167">
    <property type="protein sequence ID" value="EHL72684.1"/>
    <property type="molecule type" value="Genomic_DNA"/>
</dbReference>
<reference evidence="2 3" key="1">
    <citation type="submission" date="2011-09" db="EMBL/GenBank/DDBJ databases">
        <title>The Genome Sequence of Bacillus smithii 7_3_47FAA.</title>
        <authorList>
            <consortium name="The Broad Institute Genome Sequencing Platform"/>
            <person name="Earl A."/>
            <person name="Ward D."/>
            <person name="Feldgarden M."/>
            <person name="Gevers D."/>
            <person name="Daigneault M."/>
            <person name="Strauss J."/>
            <person name="Allen-Vercoe E."/>
            <person name="Young S.K."/>
            <person name="Zeng Q."/>
            <person name="Gargeya S."/>
            <person name="Fitzgerald M."/>
            <person name="Haas B."/>
            <person name="Abouelleil A."/>
            <person name="Alvarado L."/>
            <person name="Arachchi H.M."/>
            <person name="Berlin A."/>
            <person name="Brown A."/>
            <person name="Chapman S.B."/>
            <person name="Chen Z."/>
            <person name="Dunbar C."/>
            <person name="Freedman E."/>
            <person name="Gearin G."/>
            <person name="Goldberg J."/>
            <person name="Griggs A."/>
            <person name="Gujja S."/>
            <person name="Heiman D."/>
            <person name="Howarth C."/>
            <person name="Larson L."/>
            <person name="Lui A."/>
            <person name="MacDonald P.J.P."/>
            <person name="Montmayeur A."/>
            <person name="Murphy C."/>
            <person name="Neiman D."/>
            <person name="Pearson M."/>
            <person name="Priest M."/>
            <person name="Roberts A."/>
            <person name="Saif S."/>
            <person name="Shea T."/>
            <person name="Shenoy N."/>
            <person name="Sisk P."/>
            <person name="Stolte C."/>
            <person name="Sykes S."/>
            <person name="Wortman J."/>
            <person name="Nusbaum C."/>
            <person name="Birren B."/>
        </authorList>
    </citation>
    <scope>NUCLEOTIDE SEQUENCE [LARGE SCALE GENOMIC DNA]</scope>
    <source>
        <strain evidence="2 3">7_3_47FAA</strain>
    </source>
</reference>
<dbReference type="PANTHER" id="PTHR35792:SF1">
    <property type="entry name" value="SLL0268 PROTEIN"/>
    <property type="match status" value="1"/>
</dbReference>
<keyword evidence="3" id="KW-1185">Reference proteome</keyword>
<dbReference type="Proteomes" id="UP000011747">
    <property type="component" value="Unassembled WGS sequence"/>
</dbReference>